<name>A0ACC3C2R9_PYRYE</name>
<keyword evidence="2" id="KW-1185">Reference proteome</keyword>
<proteinExistence type="predicted"/>
<dbReference type="EMBL" id="CM020619">
    <property type="protein sequence ID" value="KAK1864078.1"/>
    <property type="molecule type" value="Genomic_DNA"/>
</dbReference>
<accession>A0ACC3C2R9</accession>
<organism evidence="1 2">
    <name type="scientific">Pyropia yezoensis</name>
    <name type="common">Susabi-nori</name>
    <name type="synonym">Porphyra yezoensis</name>
    <dbReference type="NCBI Taxonomy" id="2788"/>
    <lineage>
        <taxon>Eukaryota</taxon>
        <taxon>Rhodophyta</taxon>
        <taxon>Bangiophyceae</taxon>
        <taxon>Bangiales</taxon>
        <taxon>Bangiaceae</taxon>
        <taxon>Pyropia</taxon>
    </lineage>
</organism>
<comment type="caution">
    <text evidence="1">The sequence shown here is derived from an EMBL/GenBank/DDBJ whole genome shotgun (WGS) entry which is preliminary data.</text>
</comment>
<protein>
    <submittedName>
        <fullName evidence="1">Uncharacterized protein</fullName>
    </submittedName>
</protein>
<gene>
    <name evidence="1" type="ORF">I4F81_006628</name>
</gene>
<reference evidence="1" key="1">
    <citation type="submission" date="2019-11" db="EMBL/GenBank/DDBJ databases">
        <title>Nori genome reveals adaptations in red seaweeds to the harsh intertidal environment.</title>
        <authorList>
            <person name="Wang D."/>
            <person name="Mao Y."/>
        </authorList>
    </citation>
    <scope>NUCLEOTIDE SEQUENCE</scope>
    <source>
        <tissue evidence="1">Gametophyte</tissue>
    </source>
</reference>
<evidence type="ECO:0000313" key="2">
    <source>
        <dbReference type="Proteomes" id="UP000798662"/>
    </source>
</evidence>
<sequence length="341" mass="34168">MADTPAAATPQEGAGAPTTAAAPGDLLKTPPPADATPLLAAATRPVNLHAPGTGPVTFTRPVVRPTDGLDEKVWTYPPPPLTPGGLATVPPLGKMGVVPAGPGGAVWTFPSGLSAPGGGGVLPPGGAPGGARMDGCMELFLRAHKDPAWALVLQWDDGGGGIAAPRRPVLRSMIREADAGAWTDPRGRVAALPPLPPPAAPAVPVDAWPPGGLPPMGVDAATLPTGRATITALVPPTEGVGSGEDNGGGDGSERRPLTWSVEGIGWVPTAGRPGGGATRAAALEDGLYLIVPEDVRAGGVVEFGSAAIRGEGGPQRLRVVLGEGGRMERVVHEVWPPQRGV</sequence>
<evidence type="ECO:0000313" key="1">
    <source>
        <dbReference type="EMBL" id="KAK1864078.1"/>
    </source>
</evidence>
<dbReference type="Proteomes" id="UP000798662">
    <property type="component" value="Chromosome 2"/>
</dbReference>